<evidence type="ECO:0000256" key="13">
    <source>
        <dbReference type="ARBA" id="ARBA00023136"/>
    </source>
</evidence>
<evidence type="ECO:0000313" key="20">
    <source>
        <dbReference type="Proteomes" id="UP001258994"/>
    </source>
</evidence>
<keyword evidence="13 16" id="KW-0472">Membrane</keyword>
<evidence type="ECO:0000256" key="10">
    <source>
        <dbReference type="ARBA" id="ARBA00022989"/>
    </source>
</evidence>
<proteinExistence type="inferred from homology"/>
<dbReference type="PROSITE" id="PS00078">
    <property type="entry name" value="COX2"/>
    <property type="match status" value="1"/>
</dbReference>
<evidence type="ECO:0000256" key="2">
    <source>
        <dbReference type="ARBA" id="ARBA00007866"/>
    </source>
</evidence>
<keyword evidence="12" id="KW-0186">Copper</keyword>
<evidence type="ECO:0000256" key="7">
    <source>
        <dbReference type="ARBA" id="ARBA00022723"/>
    </source>
</evidence>
<dbReference type="EMBL" id="CP134145">
    <property type="protein sequence ID" value="WNC70500.1"/>
    <property type="molecule type" value="Genomic_DNA"/>
</dbReference>
<feature type="transmembrane region" description="Helical" evidence="16">
    <location>
        <begin position="83"/>
        <end position="104"/>
    </location>
</feature>
<keyword evidence="7 15" id="KW-0479">Metal-binding</keyword>
<keyword evidence="6 16" id="KW-0812">Transmembrane</keyword>
<dbReference type="InterPro" id="IPR036909">
    <property type="entry name" value="Cyt_c-like_dom_sf"/>
</dbReference>
<feature type="transmembrane region" description="Helical" evidence="16">
    <location>
        <begin position="5"/>
        <end position="25"/>
    </location>
</feature>
<keyword evidence="10 16" id="KW-1133">Transmembrane helix</keyword>
<evidence type="ECO:0000256" key="1">
    <source>
        <dbReference type="ARBA" id="ARBA00004141"/>
    </source>
</evidence>
<dbReference type="PRINTS" id="PR01166">
    <property type="entry name" value="CYCOXIDASEII"/>
</dbReference>
<dbReference type="PROSITE" id="PS50857">
    <property type="entry name" value="COX2_CUA"/>
    <property type="match status" value="1"/>
</dbReference>
<keyword evidence="9" id="KW-0249">Electron transport</keyword>
<dbReference type="Gene3D" id="1.10.287.90">
    <property type="match status" value="1"/>
</dbReference>
<dbReference type="Pfam" id="PF00116">
    <property type="entry name" value="COX2"/>
    <property type="match status" value="1"/>
</dbReference>
<evidence type="ECO:0000256" key="16">
    <source>
        <dbReference type="SAM" id="Phobius"/>
    </source>
</evidence>
<name>A0ABY9TP74_9GAMM</name>
<evidence type="ECO:0000256" key="15">
    <source>
        <dbReference type="PROSITE-ProRule" id="PRU00433"/>
    </source>
</evidence>
<sequence>MAISIVILILVLATVIFHFLSPWWFTPLASNWSSIDGTIDITLWITGIVFVLVNLFLAFVVYKYRHKKGLKADYEPENKKLETWLTILTTIGVAAMLAPGLVVWSEFVHVPEDAKEFEVVGQQWSWNYRFPGEDGLLGKIDSAQISAENPFGISPNDPNGQDDVLINSNEVHLPIDQPVKVLQRSKDVLHNFAIPQFRVKMDLVPGLTSYFWFTPTKIGTFDVLCQELCGIAHYLMRGKVVVQTEDDFKEWLKNYPTFAESLQRPKGDVVAGQQYYQACVACHGSDGVGNEALNAPRLAGLSAWYTKRQLQYFKHKVRGTTAEDTFGAQMAAMSITLPDDKAINDVSAYIESLPDVIIKQSSSANIEKGKALYRNCSFCHGSNGQGNYALNAPRLAGQHNWYLKRQLLNFKNDIRGKHKNDLYGKQMVLMSRLLQSDEAIDQVIAYINQLQPVDNEQLKTASLE</sequence>
<evidence type="ECO:0000256" key="14">
    <source>
        <dbReference type="ARBA" id="ARBA00047816"/>
    </source>
</evidence>
<protein>
    <recommendedName>
        <fullName evidence="3">cytochrome-c oxidase</fullName>
        <ecNumber evidence="3">7.1.1.9</ecNumber>
    </recommendedName>
</protein>
<comment type="subcellular location">
    <subcellularLocation>
        <location evidence="1">Membrane</location>
        <topology evidence="1">Multi-pass membrane protein</topology>
    </subcellularLocation>
</comment>
<keyword evidence="8" id="KW-1278">Translocase</keyword>
<gene>
    <name evidence="19" type="ORF">RGQ13_10150</name>
</gene>
<evidence type="ECO:0000256" key="5">
    <source>
        <dbReference type="ARBA" id="ARBA00022617"/>
    </source>
</evidence>
<keyword evidence="11 15" id="KW-0408">Iron</keyword>
<reference evidence="20" key="1">
    <citation type="submission" date="2023-09" db="EMBL/GenBank/DDBJ databases">
        <authorList>
            <person name="Li S."/>
            <person name="Li X."/>
            <person name="Zhang C."/>
            <person name="Zhao Z."/>
        </authorList>
    </citation>
    <scope>NUCLEOTIDE SEQUENCE [LARGE SCALE GENOMIC DNA]</scope>
    <source>
        <strain evidence="20">SQ149</strain>
    </source>
</reference>
<dbReference type="Pfam" id="PF00034">
    <property type="entry name" value="Cytochrom_C"/>
    <property type="match status" value="2"/>
</dbReference>
<dbReference type="Gene3D" id="2.60.40.420">
    <property type="entry name" value="Cupredoxins - blue copper proteins"/>
    <property type="match status" value="1"/>
</dbReference>
<feature type="transmembrane region" description="Helical" evidence="16">
    <location>
        <begin position="41"/>
        <end position="62"/>
    </location>
</feature>
<dbReference type="InterPro" id="IPR001505">
    <property type="entry name" value="Copper_CuA"/>
</dbReference>
<dbReference type="InterPro" id="IPR036257">
    <property type="entry name" value="Cyt_c_oxidase_su2_TM_sf"/>
</dbReference>
<organism evidence="19 20">
    <name type="scientific">Thalassotalea psychrophila</name>
    <dbReference type="NCBI Taxonomy" id="3065647"/>
    <lineage>
        <taxon>Bacteria</taxon>
        <taxon>Pseudomonadati</taxon>
        <taxon>Pseudomonadota</taxon>
        <taxon>Gammaproteobacteria</taxon>
        <taxon>Alteromonadales</taxon>
        <taxon>Colwelliaceae</taxon>
        <taxon>Thalassotalea</taxon>
    </lineage>
</organism>
<evidence type="ECO:0000259" key="18">
    <source>
        <dbReference type="PROSITE" id="PS51007"/>
    </source>
</evidence>
<dbReference type="Gene3D" id="1.10.760.10">
    <property type="entry name" value="Cytochrome c-like domain"/>
    <property type="match status" value="2"/>
</dbReference>
<dbReference type="SUPFAM" id="SSF81464">
    <property type="entry name" value="Cytochrome c oxidase subunit II-like, transmembrane region"/>
    <property type="match status" value="1"/>
</dbReference>
<evidence type="ECO:0000256" key="8">
    <source>
        <dbReference type="ARBA" id="ARBA00022967"/>
    </source>
</evidence>
<comment type="similarity">
    <text evidence="2">Belongs to the cytochrome c oxidase subunit 2 family.</text>
</comment>
<keyword evidence="4" id="KW-0813">Transport</keyword>
<comment type="catalytic activity">
    <reaction evidence="14">
        <text>4 Fe(II)-[cytochrome c] + O2 + 8 H(+)(in) = 4 Fe(III)-[cytochrome c] + 2 H2O + 4 H(+)(out)</text>
        <dbReference type="Rhea" id="RHEA:11436"/>
        <dbReference type="Rhea" id="RHEA-COMP:10350"/>
        <dbReference type="Rhea" id="RHEA-COMP:14399"/>
        <dbReference type="ChEBI" id="CHEBI:15377"/>
        <dbReference type="ChEBI" id="CHEBI:15378"/>
        <dbReference type="ChEBI" id="CHEBI:15379"/>
        <dbReference type="ChEBI" id="CHEBI:29033"/>
        <dbReference type="ChEBI" id="CHEBI:29034"/>
        <dbReference type="EC" id="7.1.1.9"/>
    </reaction>
</comment>
<dbReference type="PANTHER" id="PTHR22888">
    <property type="entry name" value="CYTOCHROME C OXIDASE, SUBUNIT II"/>
    <property type="match status" value="1"/>
</dbReference>
<evidence type="ECO:0000256" key="12">
    <source>
        <dbReference type="ARBA" id="ARBA00023008"/>
    </source>
</evidence>
<dbReference type="RefSeq" id="WP_348389640.1">
    <property type="nucleotide sequence ID" value="NZ_CP134145.1"/>
</dbReference>
<feature type="domain" description="Cytochrome c" evidence="18">
    <location>
        <begin position="267"/>
        <end position="354"/>
    </location>
</feature>
<dbReference type="InterPro" id="IPR009056">
    <property type="entry name" value="Cyt_c-like_dom"/>
</dbReference>
<feature type="domain" description="Cytochrome oxidase subunit II copper A binding" evidence="17">
    <location>
        <begin position="112"/>
        <end position="254"/>
    </location>
</feature>
<accession>A0ABY9TP74</accession>
<evidence type="ECO:0000259" key="17">
    <source>
        <dbReference type="PROSITE" id="PS50857"/>
    </source>
</evidence>
<dbReference type="Proteomes" id="UP001258994">
    <property type="component" value="Chromosome"/>
</dbReference>
<keyword evidence="5 15" id="KW-0349">Heme</keyword>
<keyword evidence="20" id="KW-1185">Reference proteome</keyword>
<dbReference type="EC" id="7.1.1.9" evidence="3"/>
<dbReference type="SUPFAM" id="SSF49503">
    <property type="entry name" value="Cupredoxins"/>
    <property type="match status" value="1"/>
</dbReference>
<dbReference type="InterPro" id="IPR008972">
    <property type="entry name" value="Cupredoxin"/>
</dbReference>
<evidence type="ECO:0000256" key="3">
    <source>
        <dbReference type="ARBA" id="ARBA00012949"/>
    </source>
</evidence>
<dbReference type="InterPro" id="IPR045187">
    <property type="entry name" value="CcO_II"/>
</dbReference>
<evidence type="ECO:0000256" key="9">
    <source>
        <dbReference type="ARBA" id="ARBA00022982"/>
    </source>
</evidence>
<dbReference type="InterPro" id="IPR002429">
    <property type="entry name" value="CcO_II-like_C"/>
</dbReference>
<dbReference type="SUPFAM" id="SSF46626">
    <property type="entry name" value="Cytochrome c"/>
    <property type="match status" value="2"/>
</dbReference>
<dbReference type="PROSITE" id="PS51007">
    <property type="entry name" value="CYTC"/>
    <property type="match status" value="2"/>
</dbReference>
<evidence type="ECO:0000256" key="6">
    <source>
        <dbReference type="ARBA" id="ARBA00022692"/>
    </source>
</evidence>
<evidence type="ECO:0000313" key="19">
    <source>
        <dbReference type="EMBL" id="WNC70500.1"/>
    </source>
</evidence>
<evidence type="ECO:0000256" key="4">
    <source>
        <dbReference type="ARBA" id="ARBA00022448"/>
    </source>
</evidence>
<feature type="domain" description="Cytochrome c" evidence="18">
    <location>
        <begin position="364"/>
        <end position="451"/>
    </location>
</feature>
<evidence type="ECO:0000256" key="11">
    <source>
        <dbReference type="ARBA" id="ARBA00023004"/>
    </source>
</evidence>
<dbReference type="CDD" id="cd13919">
    <property type="entry name" value="CuRO_HCO_II_like_5"/>
    <property type="match status" value="1"/>
</dbReference>
<dbReference type="PANTHER" id="PTHR22888:SF9">
    <property type="entry name" value="CYTOCHROME C OXIDASE SUBUNIT 2"/>
    <property type="match status" value="1"/>
</dbReference>